<dbReference type="InParanoid" id="A0A1V8SZ49"/>
<dbReference type="EMBL" id="NAJO01000022">
    <property type="protein sequence ID" value="OQO04359.1"/>
    <property type="molecule type" value="Genomic_DNA"/>
</dbReference>
<dbReference type="SMART" id="SM00360">
    <property type="entry name" value="RRM"/>
    <property type="match status" value="1"/>
</dbReference>
<comment type="caution">
    <text evidence="5">The sequence shown here is derived from an EMBL/GenBank/DDBJ whole genome shotgun (WGS) entry which is preliminary data.</text>
</comment>
<protein>
    <recommendedName>
        <fullName evidence="4">RRM domain-containing protein</fullName>
    </recommendedName>
</protein>
<evidence type="ECO:0000313" key="5">
    <source>
        <dbReference type="EMBL" id="OQO04359.1"/>
    </source>
</evidence>
<feature type="compositionally biased region" description="Basic and acidic residues" evidence="3">
    <location>
        <begin position="214"/>
        <end position="234"/>
    </location>
</feature>
<feature type="region of interest" description="Disordered" evidence="3">
    <location>
        <begin position="214"/>
        <end position="370"/>
    </location>
</feature>
<feature type="compositionally biased region" description="Gly residues" evidence="3">
    <location>
        <begin position="296"/>
        <end position="311"/>
    </location>
</feature>
<dbReference type="Proteomes" id="UP000192596">
    <property type="component" value="Unassembled WGS sequence"/>
</dbReference>
<dbReference type="STRING" id="1507870.A0A1V8SZ49"/>
<dbReference type="PROSITE" id="PS50102">
    <property type="entry name" value="RRM"/>
    <property type="match status" value="1"/>
</dbReference>
<dbReference type="PANTHER" id="PTHR19965:SF82">
    <property type="entry name" value="THO COMPLEX SUBUNIT 4"/>
    <property type="match status" value="1"/>
</dbReference>
<dbReference type="SUPFAM" id="SSF54928">
    <property type="entry name" value="RNA-binding domain, RBD"/>
    <property type="match status" value="1"/>
</dbReference>
<dbReference type="GO" id="GO:0005634">
    <property type="term" value="C:nucleus"/>
    <property type="evidence" value="ECO:0007669"/>
    <property type="project" value="TreeGrafter"/>
</dbReference>
<evidence type="ECO:0000256" key="3">
    <source>
        <dbReference type="SAM" id="MobiDB-lite"/>
    </source>
</evidence>
<feature type="compositionally biased region" description="Basic and acidic residues" evidence="3">
    <location>
        <begin position="1"/>
        <end position="97"/>
    </location>
</feature>
<proteinExistence type="predicted"/>
<dbReference type="InterPro" id="IPR025715">
    <property type="entry name" value="FoP_C"/>
</dbReference>
<dbReference type="SMART" id="SM01218">
    <property type="entry name" value="FoP_duplication"/>
    <property type="match status" value="1"/>
</dbReference>
<evidence type="ECO:0000256" key="2">
    <source>
        <dbReference type="PROSITE-ProRule" id="PRU00176"/>
    </source>
</evidence>
<dbReference type="InterPro" id="IPR000504">
    <property type="entry name" value="RRM_dom"/>
</dbReference>
<organism evidence="5 6">
    <name type="scientific">Cryoendolithus antarcticus</name>
    <dbReference type="NCBI Taxonomy" id="1507870"/>
    <lineage>
        <taxon>Eukaryota</taxon>
        <taxon>Fungi</taxon>
        <taxon>Dikarya</taxon>
        <taxon>Ascomycota</taxon>
        <taxon>Pezizomycotina</taxon>
        <taxon>Dothideomycetes</taxon>
        <taxon>Dothideomycetidae</taxon>
        <taxon>Cladosporiales</taxon>
        <taxon>Cladosporiaceae</taxon>
        <taxon>Cryoendolithus</taxon>
    </lineage>
</organism>
<dbReference type="CDD" id="cd12418">
    <property type="entry name" value="RRM_Aly_REF_like"/>
    <property type="match status" value="1"/>
</dbReference>
<dbReference type="PANTHER" id="PTHR19965">
    <property type="entry name" value="RNA AND EXPORT FACTOR BINDING PROTEIN"/>
    <property type="match status" value="1"/>
</dbReference>
<evidence type="ECO:0000313" key="6">
    <source>
        <dbReference type="Proteomes" id="UP000192596"/>
    </source>
</evidence>
<evidence type="ECO:0000256" key="1">
    <source>
        <dbReference type="ARBA" id="ARBA00022884"/>
    </source>
</evidence>
<accession>A0A1V8SZ49</accession>
<name>A0A1V8SZ49_9PEZI</name>
<feature type="domain" description="RRM" evidence="4">
    <location>
        <begin position="112"/>
        <end position="189"/>
    </location>
</feature>
<sequence>MDRSLDEIISERPARRGGRGGDRNDRGDRGDRADRGDRRAPPPRAARREEYPRDGVRKPRREEAAHLDTDWVHDRFEEDRYDRRGGRGGDHGYDDRVPPAAVDTRAREPEAKKIRVDNIHYDIQEKDIKELFERIGQVESAQMLYDRMDRSQGTAFITYVDPRDARDAIREYDGANAHGQPIRLTLMPVGPATGPRAAASKGSLFERVERPARSLFDRIDNGPSSRDDSREPAGRRGGRGGRPDRSYSPEKDRLLRVPDNIDRYVPGQRDSRSPVGRGGGRERGRRPGARREEGTRGGGRGGRGTDGAPRGGGRRGVKTAEQLDAEMDDYFGGGGGGQNGSAEKAQNGTGSTAAATTAPAAVDDDIDMIE</sequence>
<feature type="compositionally biased region" description="Basic and acidic residues" evidence="3">
    <location>
        <begin position="241"/>
        <end position="262"/>
    </location>
</feature>
<evidence type="ECO:0000259" key="4">
    <source>
        <dbReference type="PROSITE" id="PS50102"/>
    </source>
</evidence>
<dbReference type="InterPro" id="IPR012677">
    <property type="entry name" value="Nucleotide-bd_a/b_plait_sf"/>
</dbReference>
<dbReference type="GO" id="GO:0003729">
    <property type="term" value="F:mRNA binding"/>
    <property type="evidence" value="ECO:0007669"/>
    <property type="project" value="TreeGrafter"/>
</dbReference>
<feature type="compositionally biased region" description="Low complexity" evidence="3">
    <location>
        <begin position="352"/>
        <end position="361"/>
    </location>
</feature>
<dbReference type="OrthoDB" id="5382468at2759"/>
<gene>
    <name evidence="5" type="ORF">B0A48_10970</name>
</gene>
<reference evidence="6" key="1">
    <citation type="submission" date="2017-03" db="EMBL/GenBank/DDBJ databases">
        <title>Genomes of endolithic fungi from Antarctica.</title>
        <authorList>
            <person name="Coleine C."/>
            <person name="Masonjones S."/>
            <person name="Stajich J.E."/>
        </authorList>
    </citation>
    <scope>NUCLEOTIDE SEQUENCE [LARGE SCALE GENOMIC DNA]</scope>
    <source>
        <strain evidence="6">CCFEE 5527</strain>
    </source>
</reference>
<dbReference type="InterPro" id="IPR051229">
    <property type="entry name" value="ALYREF_mRNA_export"/>
</dbReference>
<dbReference type="AlphaFoldDB" id="A0A1V8SZ49"/>
<dbReference type="Pfam" id="PF00076">
    <property type="entry name" value="RRM_1"/>
    <property type="match status" value="1"/>
</dbReference>
<keyword evidence="6" id="KW-1185">Reference proteome</keyword>
<dbReference type="Gene3D" id="3.30.70.330">
    <property type="match status" value="1"/>
</dbReference>
<keyword evidence="1 2" id="KW-0694">RNA-binding</keyword>
<feature type="compositionally biased region" description="Polar residues" evidence="3">
    <location>
        <begin position="340"/>
        <end position="351"/>
    </location>
</feature>
<feature type="region of interest" description="Disordered" evidence="3">
    <location>
        <begin position="1"/>
        <end position="106"/>
    </location>
</feature>
<dbReference type="InterPro" id="IPR035979">
    <property type="entry name" value="RBD_domain_sf"/>
</dbReference>